<accession>A0AA35RDP8</accession>
<evidence type="ECO:0000256" key="1">
    <source>
        <dbReference type="SAM" id="Phobius"/>
    </source>
</evidence>
<evidence type="ECO:0000313" key="3">
    <source>
        <dbReference type="Proteomes" id="UP001174909"/>
    </source>
</evidence>
<comment type="caution">
    <text evidence="2">The sequence shown here is derived from an EMBL/GenBank/DDBJ whole genome shotgun (WGS) entry which is preliminary data.</text>
</comment>
<keyword evidence="1" id="KW-1133">Transmembrane helix</keyword>
<keyword evidence="1" id="KW-0812">Transmembrane</keyword>
<reference evidence="2" key="1">
    <citation type="submission" date="2023-03" db="EMBL/GenBank/DDBJ databases">
        <authorList>
            <person name="Steffen K."/>
            <person name="Cardenas P."/>
        </authorList>
    </citation>
    <scope>NUCLEOTIDE SEQUENCE</scope>
</reference>
<dbReference type="Proteomes" id="UP001174909">
    <property type="component" value="Unassembled WGS sequence"/>
</dbReference>
<feature type="transmembrane region" description="Helical" evidence="1">
    <location>
        <begin position="187"/>
        <end position="208"/>
    </location>
</feature>
<feature type="transmembrane region" description="Helical" evidence="1">
    <location>
        <begin position="214"/>
        <end position="233"/>
    </location>
</feature>
<keyword evidence="1" id="KW-0472">Membrane</keyword>
<organism evidence="2 3">
    <name type="scientific">Geodia barretti</name>
    <name type="common">Barrett's horny sponge</name>
    <dbReference type="NCBI Taxonomy" id="519541"/>
    <lineage>
        <taxon>Eukaryota</taxon>
        <taxon>Metazoa</taxon>
        <taxon>Porifera</taxon>
        <taxon>Demospongiae</taxon>
        <taxon>Heteroscleromorpha</taxon>
        <taxon>Tetractinellida</taxon>
        <taxon>Astrophorina</taxon>
        <taxon>Geodiidae</taxon>
        <taxon>Geodia</taxon>
    </lineage>
</organism>
<protein>
    <submittedName>
        <fullName evidence="2">Uncharacterized protein</fullName>
    </submittedName>
</protein>
<name>A0AA35RDP8_GEOBA</name>
<dbReference type="EMBL" id="CASHTH010000827">
    <property type="protein sequence ID" value="CAI8008252.1"/>
    <property type="molecule type" value="Genomic_DNA"/>
</dbReference>
<proteinExistence type="predicted"/>
<dbReference type="AlphaFoldDB" id="A0AA35RDP8"/>
<keyword evidence="3" id="KW-1185">Reference proteome</keyword>
<sequence length="248" mass="28212">MEKTVYLAVFFCHWSHGLDLDRINAVVGMNCSYYLQHQQHSARMGGSFNSTSIAFGDIPQLDCQPWFLPSQKNDCAPGNRFGEVLQVRPGTNQTLLLPFYCMTTSENLTQHRDVMGGCLFTTSIPQEMRFFPLPCNISELNQFMCADLNREGQLCGRCQDGYAPPVYSYALHCVNCTDYGYQNWLKYVAVAFGPLTAFCVIIIVFHISATSPYLHGYILFCQLFSLPIIYRLFLTSHGYMYYKVQDGP</sequence>
<evidence type="ECO:0000313" key="2">
    <source>
        <dbReference type="EMBL" id="CAI8008252.1"/>
    </source>
</evidence>
<gene>
    <name evidence="2" type="ORF">GBAR_LOCUS5658</name>
</gene>